<dbReference type="PRINTS" id="PR00320">
    <property type="entry name" value="GPROTEINBRPT"/>
</dbReference>
<organism evidence="9 10">
    <name type="scientific">Tetranychus urticae</name>
    <name type="common">Two-spotted spider mite</name>
    <dbReference type="NCBI Taxonomy" id="32264"/>
    <lineage>
        <taxon>Eukaryota</taxon>
        <taxon>Metazoa</taxon>
        <taxon>Ecdysozoa</taxon>
        <taxon>Arthropoda</taxon>
        <taxon>Chelicerata</taxon>
        <taxon>Arachnida</taxon>
        <taxon>Acari</taxon>
        <taxon>Acariformes</taxon>
        <taxon>Trombidiformes</taxon>
        <taxon>Prostigmata</taxon>
        <taxon>Eleutherengona</taxon>
        <taxon>Raphignathae</taxon>
        <taxon>Tetranychoidea</taxon>
        <taxon>Tetranychidae</taxon>
        <taxon>Tetranychus</taxon>
    </lineage>
</organism>
<dbReference type="PROSITE" id="PS50294">
    <property type="entry name" value="WD_REPEATS_REGION"/>
    <property type="match status" value="4"/>
</dbReference>
<dbReference type="SUPFAM" id="SSF50978">
    <property type="entry name" value="WD40 repeat-like"/>
    <property type="match status" value="1"/>
</dbReference>
<evidence type="ECO:0000256" key="7">
    <source>
        <dbReference type="PROSITE-ProRule" id="PRU00221"/>
    </source>
</evidence>
<dbReference type="PROSITE" id="PS00678">
    <property type="entry name" value="WD_REPEATS_1"/>
    <property type="match status" value="2"/>
</dbReference>
<dbReference type="PANTHER" id="PTHR19923">
    <property type="entry name" value="WD40 REPEAT PROTEINPRL1/PRL2-RELATED"/>
    <property type="match status" value="1"/>
</dbReference>
<dbReference type="AlphaFoldDB" id="T1KZJ9"/>
<dbReference type="InterPro" id="IPR020472">
    <property type="entry name" value="WD40_PAC1"/>
</dbReference>
<dbReference type="Pfam" id="PF00400">
    <property type="entry name" value="WD40"/>
    <property type="match status" value="6"/>
</dbReference>
<dbReference type="Proteomes" id="UP000015104">
    <property type="component" value="Unassembled WGS sequence"/>
</dbReference>
<dbReference type="InterPro" id="IPR045241">
    <property type="entry name" value="Prp46/PLRG1-like"/>
</dbReference>
<protein>
    <recommendedName>
        <fullName evidence="6">Pleiotropic regulator 1</fullName>
    </recommendedName>
</protein>
<dbReference type="GO" id="GO:0000974">
    <property type="term" value="C:Prp19 complex"/>
    <property type="evidence" value="ECO:0007669"/>
    <property type="project" value="TreeGrafter"/>
</dbReference>
<feature type="repeat" description="WD" evidence="7">
    <location>
        <begin position="335"/>
        <end position="375"/>
    </location>
</feature>
<keyword evidence="1 7" id="KW-0853">WD repeat</keyword>
<reference evidence="10" key="1">
    <citation type="submission" date="2011-08" db="EMBL/GenBank/DDBJ databases">
        <authorList>
            <person name="Rombauts S."/>
        </authorList>
    </citation>
    <scope>NUCLEOTIDE SEQUENCE</scope>
    <source>
        <strain evidence="10">London</strain>
    </source>
</reference>
<feature type="region of interest" description="Disordered" evidence="8">
    <location>
        <begin position="80"/>
        <end position="100"/>
    </location>
</feature>
<dbReference type="InterPro" id="IPR019775">
    <property type="entry name" value="WD40_repeat_CS"/>
</dbReference>
<dbReference type="STRING" id="32264.T1KZJ9"/>
<gene>
    <name evidence="9" type="primary">107368856</name>
</gene>
<evidence type="ECO:0000256" key="8">
    <source>
        <dbReference type="SAM" id="MobiDB-lite"/>
    </source>
</evidence>
<evidence type="ECO:0000256" key="6">
    <source>
        <dbReference type="ARBA" id="ARBA00073631"/>
    </source>
</evidence>
<evidence type="ECO:0000256" key="3">
    <source>
        <dbReference type="ARBA" id="ARBA00025726"/>
    </source>
</evidence>
<dbReference type="InterPro" id="IPR015943">
    <property type="entry name" value="WD40/YVTN_repeat-like_dom_sf"/>
</dbReference>
<dbReference type="InterPro" id="IPR001680">
    <property type="entry name" value="WD40_rpt"/>
</dbReference>
<dbReference type="KEGG" id="tut:107368856"/>
<dbReference type="FunFam" id="2.130.10.10:FF:000012">
    <property type="entry name" value="Putative pleiotropic regulator 1"/>
    <property type="match status" value="1"/>
</dbReference>
<dbReference type="SMART" id="SM00320">
    <property type="entry name" value="WD40"/>
    <property type="match status" value="7"/>
</dbReference>
<comment type="function">
    <text evidence="4">Involved in pre-mRNA splicing as component of the spliceosome. Component of the PRP19-CDC5L complex that forms an integral part of the spliceosome and is required for activating pre-mRNA splicing. As a component of the minor spliceosome, involved in the splicing of U12-type introns in pre-mRNAs.</text>
</comment>
<feature type="compositionally biased region" description="Polar residues" evidence="8">
    <location>
        <begin position="83"/>
        <end position="99"/>
    </location>
</feature>
<dbReference type="GO" id="GO:0071011">
    <property type="term" value="C:precatalytic spliceosome"/>
    <property type="evidence" value="ECO:0007669"/>
    <property type="project" value="TreeGrafter"/>
</dbReference>
<keyword evidence="10" id="KW-1185">Reference proteome</keyword>
<feature type="repeat" description="WD" evidence="7">
    <location>
        <begin position="127"/>
        <end position="168"/>
    </location>
</feature>
<dbReference type="EMBL" id="CAEY01000741">
    <property type="status" value="NOT_ANNOTATED_CDS"/>
    <property type="molecule type" value="Genomic_DNA"/>
</dbReference>
<proteinExistence type="inferred from homology"/>
<dbReference type="EnsemblMetazoa" id="tetur28g01870.1">
    <property type="protein sequence ID" value="tetur28g01870.1"/>
    <property type="gene ID" value="tetur28g01870"/>
</dbReference>
<dbReference type="Gene3D" id="2.130.10.10">
    <property type="entry name" value="YVTN repeat-like/Quinoprotein amine dehydrogenase"/>
    <property type="match status" value="1"/>
</dbReference>
<feature type="repeat" description="WD" evidence="7">
    <location>
        <begin position="253"/>
        <end position="294"/>
    </location>
</feature>
<dbReference type="GO" id="GO:0071013">
    <property type="term" value="C:catalytic step 2 spliceosome"/>
    <property type="evidence" value="ECO:0007669"/>
    <property type="project" value="TreeGrafter"/>
</dbReference>
<dbReference type="InterPro" id="IPR036322">
    <property type="entry name" value="WD40_repeat_dom_sf"/>
</dbReference>
<comment type="similarity">
    <text evidence="3">Belongs to the WD repeat PRL1/PRL2 family.</text>
</comment>
<dbReference type="eggNOG" id="KOG0285">
    <property type="taxonomic scope" value="Eukaryota"/>
</dbReference>
<reference evidence="9" key="2">
    <citation type="submission" date="2015-06" db="UniProtKB">
        <authorList>
            <consortium name="EnsemblMetazoa"/>
        </authorList>
    </citation>
    <scope>IDENTIFICATION</scope>
</reference>
<evidence type="ECO:0000256" key="4">
    <source>
        <dbReference type="ARBA" id="ARBA00046238"/>
    </source>
</evidence>
<name>T1KZJ9_TETUR</name>
<dbReference type="CDD" id="cd00200">
    <property type="entry name" value="WD40"/>
    <property type="match status" value="1"/>
</dbReference>
<comment type="subunit">
    <text evidence="5">Identified in the spliceosome C complex. Component of the PRP19-CDC5L splicing complex composed of a core complex comprising a homotetramer of PRPF19, CDC5L, PLRG1 and BCAS2, and at least three less stably associated proteins CTNNBL1, CWC15 and HSPA8. Interacts (via its WD40 repeat domain) directly with CDC5L (via its C-terminal); the interaction is required for mRNA splicing but not for spliceosome assembly. Component of the minor spliceosome, which splices U12-type introns. Within this complex, interacts with CRIPT. Also interacts directly in the complex with BCAS2 and PRPF19. Interacts with USB1.</text>
</comment>
<dbReference type="PROSITE" id="PS50082">
    <property type="entry name" value="WD_REPEATS_2"/>
    <property type="match status" value="5"/>
</dbReference>
<dbReference type="OrthoDB" id="10256122at2759"/>
<keyword evidence="2" id="KW-0677">Repeat</keyword>
<dbReference type="OMA" id="FAMCFDQ"/>
<feature type="repeat" description="WD" evidence="7">
    <location>
        <begin position="211"/>
        <end position="252"/>
    </location>
</feature>
<evidence type="ECO:0000313" key="10">
    <source>
        <dbReference type="Proteomes" id="UP000015104"/>
    </source>
</evidence>
<dbReference type="GO" id="GO:0000398">
    <property type="term" value="P:mRNA splicing, via spliceosome"/>
    <property type="evidence" value="ECO:0007669"/>
    <property type="project" value="InterPro"/>
</dbReference>
<dbReference type="HOGENOM" id="CLU_000288_72_2_1"/>
<evidence type="ECO:0000256" key="5">
    <source>
        <dbReference type="ARBA" id="ARBA00062641"/>
    </source>
</evidence>
<feature type="repeat" description="WD" evidence="7">
    <location>
        <begin position="169"/>
        <end position="210"/>
    </location>
</feature>
<evidence type="ECO:0000256" key="1">
    <source>
        <dbReference type="ARBA" id="ARBA00022574"/>
    </source>
</evidence>
<evidence type="ECO:0000256" key="2">
    <source>
        <dbReference type="ARBA" id="ARBA00022737"/>
    </source>
</evidence>
<dbReference type="PANTHER" id="PTHR19923:SF0">
    <property type="entry name" value="PLEIOTROPIC REGULATOR 1"/>
    <property type="match status" value="1"/>
</dbReference>
<sequence length="438" mass="48907">MDLREKIFESIKRSHELFANDFGALPENPDYESCLSIRGRDQYGHIYDRVNSMGDKKTNSFGNSKTPLLGPSLPAPSQALVLSKQQDSSISPRTQNQRPSLGAIIPHKAPVMPKPQWHPPWKLKKVISGHTGWVRCLAVDTSNEWFASGSNDRTIKIWDLASGKLSLTVTGHISPVRGLAVSSNHPYLFSCGEDKQVKCWDLEQNKVIRHYHGHLSAVYSIAVLPELDILITGGRDKVARLWDMRTKVQIHSLSGHNDSIASVQCQPSDPQVITGSHDSTIRMWDIIAGKTIKTLTHHKKSVRALQFHPVYNMFASGAPDNIKQWMCPDGDFVQNLSNHKMVNCLAVNEDNVLVSGADDGSLYFWDWKSGYNFQSFNSLPQSGFVGANSVYAALFDRSGSRLITGECDATIKIHQVDEEATPESFPINWKPGIFRRTM</sequence>
<evidence type="ECO:0000313" key="9">
    <source>
        <dbReference type="EnsemblMetazoa" id="tetur28g01870.1"/>
    </source>
</evidence>
<accession>T1KZJ9</accession>